<sequence>MTYRLEAGITYILIFTTYSSGVTTSFSINVAGPASVNLLRMNLASIVPSTSRMTTLLTTSNRLNVSSITGIATNYSSILNSDSSTFTRHEGSGTFYYKAIQVAVYTTGVYTFRSICTIDTYGYLYINSFNPNDVRSNLITFNDDNDGNYQFLITYRLQAGTTYILIFTTYSPGVTTSFSITALGPERLNLVFIDTGNGAVTVSTATASSSSTRENAVGCNRINNQWTCPAQVSTNGIIVTVDPINRTLNGEYFPPNNTFFNLNDSSRVNGYVRSVTVQYVQTGLPTTSTRIWIYGIIPILGGYIACSEYLIPSYQISTSQLIQTYNITDNRINVVDGTYVGIGIQDRLTSIATASGTMALGIRNANLTSNTPLYFQPDNSRFGIKLSYTIVT</sequence>
<reference evidence="1" key="1">
    <citation type="submission" date="2021-02" db="EMBL/GenBank/DDBJ databases">
        <authorList>
            <person name="Nowell W R."/>
        </authorList>
    </citation>
    <scope>NUCLEOTIDE SEQUENCE</scope>
</reference>
<evidence type="ECO:0000313" key="1">
    <source>
        <dbReference type="EMBL" id="CAF1228670.1"/>
    </source>
</evidence>
<comment type="caution">
    <text evidence="1">The sequence shown here is derived from an EMBL/GenBank/DDBJ whole genome shotgun (WGS) entry which is preliminary data.</text>
</comment>
<protein>
    <submittedName>
        <fullName evidence="1">Uncharacterized protein</fullName>
    </submittedName>
</protein>
<name>A0A814YEX6_9BILA</name>
<accession>A0A814YEX6</accession>
<dbReference type="Proteomes" id="UP000663864">
    <property type="component" value="Unassembled WGS sequence"/>
</dbReference>
<organism evidence="1 3">
    <name type="scientific">Rotaria sordida</name>
    <dbReference type="NCBI Taxonomy" id="392033"/>
    <lineage>
        <taxon>Eukaryota</taxon>
        <taxon>Metazoa</taxon>
        <taxon>Spiralia</taxon>
        <taxon>Gnathifera</taxon>
        <taxon>Rotifera</taxon>
        <taxon>Eurotatoria</taxon>
        <taxon>Bdelloidea</taxon>
        <taxon>Philodinida</taxon>
        <taxon>Philodinidae</taxon>
        <taxon>Rotaria</taxon>
    </lineage>
</organism>
<evidence type="ECO:0000313" key="2">
    <source>
        <dbReference type="EMBL" id="CAF3912223.1"/>
    </source>
</evidence>
<gene>
    <name evidence="2" type="ORF">JBS370_LOCUS21463</name>
    <name evidence="1" type="ORF">ZHD862_LOCUS24251</name>
</gene>
<evidence type="ECO:0000313" key="3">
    <source>
        <dbReference type="Proteomes" id="UP000663864"/>
    </source>
</evidence>
<dbReference type="EMBL" id="CAJOBD010002850">
    <property type="protein sequence ID" value="CAF3912223.1"/>
    <property type="molecule type" value="Genomic_DNA"/>
</dbReference>
<proteinExistence type="predicted"/>
<dbReference type="Proteomes" id="UP000663836">
    <property type="component" value="Unassembled WGS sequence"/>
</dbReference>
<dbReference type="AlphaFoldDB" id="A0A814YEX6"/>
<dbReference type="EMBL" id="CAJNOT010001633">
    <property type="protein sequence ID" value="CAF1228670.1"/>
    <property type="molecule type" value="Genomic_DNA"/>
</dbReference>